<dbReference type="InterPro" id="IPR025828">
    <property type="entry name" value="Put_sensor_dom"/>
</dbReference>
<dbReference type="CDD" id="cd16917">
    <property type="entry name" value="HATPase_UhpB-NarQ-NarX-like"/>
    <property type="match status" value="1"/>
</dbReference>
<comment type="catalytic activity">
    <reaction evidence="1">
        <text>ATP + protein L-histidine = ADP + protein N-phospho-L-histidine.</text>
        <dbReference type="EC" id="2.7.13.3"/>
    </reaction>
</comment>
<dbReference type="PANTHER" id="PTHR24421:SF10">
    <property type="entry name" value="NITRATE_NITRITE SENSOR PROTEIN NARQ"/>
    <property type="match status" value="1"/>
</dbReference>
<dbReference type="Proteomes" id="UP001500466">
    <property type="component" value="Unassembled WGS sequence"/>
</dbReference>
<dbReference type="GO" id="GO:0016301">
    <property type="term" value="F:kinase activity"/>
    <property type="evidence" value="ECO:0007669"/>
    <property type="project" value="UniProtKB-KW"/>
</dbReference>
<keyword evidence="9" id="KW-1133">Transmembrane helix</keyword>
<gene>
    <name evidence="11" type="ORF">GCM10023205_68860</name>
</gene>
<keyword evidence="3" id="KW-0597">Phosphoprotein</keyword>
<dbReference type="Pfam" id="PF02518">
    <property type="entry name" value="HATPase_c"/>
    <property type="match status" value="1"/>
</dbReference>
<reference evidence="12" key="1">
    <citation type="journal article" date="2019" name="Int. J. Syst. Evol. Microbiol.">
        <title>The Global Catalogue of Microorganisms (GCM) 10K type strain sequencing project: providing services to taxonomists for standard genome sequencing and annotation.</title>
        <authorList>
            <consortium name="The Broad Institute Genomics Platform"/>
            <consortium name="The Broad Institute Genome Sequencing Center for Infectious Disease"/>
            <person name="Wu L."/>
            <person name="Ma J."/>
        </authorList>
    </citation>
    <scope>NUCLEOTIDE SEQUENCE [LARGE SCALE GENOMIC DNA]</scope>
    <source>
        <strain evidence="12">JCM 17986</strain>
    </source>
</reference>
<evidence type="ECO:0000256" key="7">
    <source>
        <dbReference type="ARBA" id="ARBA00022840"/>
    </source>
</evidence>
<name>A0ABP9I554_9ACTN</name>
<protein>
    <recommendedName>
        <fullName evidence="2">histidine kinase</fullName>
        <ecNumber evidence="2">2.7.13.3</ecNumber>
    </recommendedName>
</protein>
<dbReference type="RefSeq" id="WP_345679724.1">
    <property type="nucleotide sequence ID" value="NZ_BAABHS010000035.1"/>
</dbReference>
<evidence type="ECO:0000256" key="9">
    <source>
        <dbReference type="SAM" id="Phobius"/>
    </source>
</evidence>
<evidence type="ECO:0000256" key="5">
    <source>
        <dbReference type="ARBA" id="ARBA00022741"/>
    </source>
</evidence>
<dbReference type="SMART" id="SM00387">
    <property type="entry name" value="HATPase_c"/>
    <property type="match status" value="1"/>
</dbReference>
<keyword evidence="6 11" id="KW-0418">Kinase</keyword>
<feature type="transmembrane region" description="Helical" evidence="9">
    <location>
        <begin position="178"/>
        <end position="200"/>
    </location>
</feature>
<comment type="caution">
    <text evidence="11">The sequence shown here is derived from an EMBL/GenBank/DDBJ whole genome shotgun (WGS) entry which is preliminary data.</text>
</comment>
<dbReference type="InterPro" id="IPR036890">
    <property type="entry name" value="HATPase_C_sf"/>
</dbReference>
<dbReference type="SUPFAM" id="SSF55874">
    <property type="entry name" value="ATPase domain of HSP90 chaperone/DNA topoisomerase II/histidine kinase"/>
    <property type="match status" value="1"/>
</dbReference>
<dbReference type="InterPro" id="IPR003594">
    <property type="entry name" value="HATPase_dom"/>
</dbReference>
<proteinExistence type="predicted"/>
<keyword evidence="8" id="KW-0902">Two-component regulatory system</keyword>
<sequence>MDAATGAIPLDDEPSGSRVTGFSAAAGWTALRRSLTLCHMSWAVLWRSFVLSCALAMVWPNLGLMQRAMEGIRRLGDRYRDVALRWSGVRIPPPPAELPPVPAGASGTIARYRWLAGNPQTRREGIWVFAEPVVGAFLAFLPIALVIAGVWGMFLGFFGPRLAREWDGLWFEFVPIDGTFTAVLAGLLGAAHLPLALWAAPRTVRRHAEFTRSMLAPSESEVMASRIRHLAATRSEAVDTQMAEIQRIERDLHDGAQARLVAMGMTLDAAEHLLDTNPEAVRTLLVEARESSSKALEELRNLVRGIHPPVLADRGLADAVRALALVSPIPTDVEIDLPGRPHMPVESAAYFAVNELLANIAKHAAADHVRITLGYDHGVLRIVVSDDGRGGADAARGTGLRGIQRRLATFDGVLAVDSPAGGPTTATMEIPCALSSPKTTSS</sequence>
<keyword evidence="5" id="KW-0547">Nucleotide-binding</keyword>
<evidence type="ECO:0000259" key="10">
    <source>
        <dbReference type="SMART" id="SM00387"/>
    </source>
</evidence>
<dbReference type="Gene3D" id="3.30.565.10">
    <property type="entry name" value="Histidine kinase-like ATPase, C-terminal domain"/>
    <property type="match status" value="1"/>
</dbReference>
<feature type="domain" description="Histidine kinase/HSP90-like ATPase" evidence="10">
    <location>
        <begin position="344"/>
        <end position="434"/>
    </location>
</feature>
<keyword evidence="12" id="KW-1185">Reference proteome</keyword>
<organism evidence="11 12">
    <name type="scientific">Yinghuangia aomiensis</name>
    <dbReference type="NCBI Taxonomy" id="676205"/>
    <lineage>
        <taxon>Bacteria</taxon>
        <taxon>Bacillati</taxon>
        <taxon>Actinomycetota</taxon>
        <taxon>Actinomycetes</taxon>
        <taxon>Kitasatosporales</taxon>
        <taxon>Streptomycetaceae</taxon>
        <taxon>Yinghuangia</taxon>
    </lineage>
</organism>
<dbReference type="PANTHER" id="PTHR24421">
    <property type="entry name" value="NITRATE/NITRITE SENSOR PROTEIN NARX-RELATED"/>
    <property type="match status" value="1"/>
</dbReference>
<evidence type="ECO:0000256" key="3">
    <source>
        <dbReference type="ARBA" id="ARBA00022553"/>
    </source>
</evidence>
<evidence type="ECO:0000256" key="6">
    <source>
        <dbReference type="ARBA" id="ARBA00022777"/>
    </source>
</evidence>
<keyword evidence="7" id="KW-0067">ATP-binding</keyword>
<evidence type="ECO:0000256" key="4">
    <source>
        <dbReference type="ARBA" id="ARBA00022679"/>
    </source>
</evidence>
<evidence type="ECO:0000313" key="12">
    <source>
        <dbReference type="Proteomes" id="UP001500466"/>
    </source>
</evidence>
<dbReference type="EMBL" id="BAABHS010000035">
    <property type="protein sequence ID" value="GAA4988165.1"/>
    <property type="molecule type" value="Genomic_DNA"/>
</dbReference>
<dbReference type="Pfam" id="PF07730">
    <property type="entry name" value="HisKA_3"/>
    <property type="match status" value="1"/>
</dbReference>
<feature type="transmembrane region" description="Helical" evidence="9">
    <location>
        <begin position="44"/>
        <end position="64"/>
    </location>
</feature>
<evidence type="ECO:0000313" key="11">
    <source>
        <dbReference type="EMBL" id="GAA4988165.1"/>
    </source>
</evidence>
<evidence type="ECO:0000256" key="8">
    <source>
        <dbReference type="ARBA" id="ARBA00023012"/>
    </source>
</evidence>
<keyword evidence="4" id="KW-0808">Transferase</keyword>
<keyword evidence="9" id="KW-0472">Membrane</keyword>
<dbReference type="EC" id="2.7.13.3" evidence="2"/>
<dbReference type="Pfam" id="PF13796">
    <property type="entry name" value="Sensor"/>
    <property type="match status" value="1"/>
</dbReference>
<evidence type="ECO:0000256" key="1">
    <source>
        <dbReference type="ARBA" id="ARBA00000085"/>
    </source>
</evidence>
<dbReference type="InterPro" id="IPR050482">
    <property type="entry name" value="Sensor_HK_TwoCompSys"/>
</dbReference>
<keyword evidence="9" id="KW-0812">Transmembrane</keyword>
<accession>A0ABP9I554</accession>
<feature type="transmembrane region" description="Helical" evidence="9">
    <location>
        <begin position="133"/>
        <end position="158"/>
    </location>
</feature>
<dbReference type="InterPro" id="IPR011712">
    <property type="entry name" value="Sig_transdc_His_kin_sub3_dim/P"/>
</dbReference>
<dbReference type="Gene3D" id="1.20.5.1930">
    <property type="match status" value="1"/>
</dbReference>
<evidence type="ECO:0000256" key="2">
    <source>
        <dbReference type="ARBA" id="ARBA00012438"/>
    </source>
</evidence>